<dbReference type="EMBL" id="CAJEWN010001061">
    <property type="protein sequence ID" value="CAD2193833.1"/>
    <property type="molecule type" value="Genomic_DNA"/>
</dbReference>
<accession>A0A6V7X3P3</accession>
<proteinExistence type="predicted"/>
<evidence type="ECO:0000313" key="2">
    <source>
        <dbReference type="Proteomes" id="UP000580250"/>
    </source>
</evidence>
<sequence length="101" mass="11680">MKTPKQLEEWSFSTINSDNINDDLNKIGDETLVEEENNLTEKSCLERSSIDHLSTICSSSSCSKQNINESLKERLEKLEYKSEICNLKLQKKIQKLILNMK</sequence>
<protein>
    <submittedName>
        <fullName evidence="1">Uncharacterized protein</fullName>
    </submittedName>
</protein>
<reference evidence="1 2" key="1">
    <citation type="submission" date="2020-08" db="EMBL/GenBank/DDBJ databases">
        <authorList>
            <person name="Koutsovoulos G."/>
            <person name="Danchin GJ E."/>
        </authorList>
    </citation>
    <scope>NUCLEOTIDE SEQUENCE [LARGE SCALE GENOMIC DNA]</scope>
</reference>
<comment type="caution">
    <text evidence="1">The sequence shown here is derived from an EMBL/GenBank/DDBJ whole genome shotgun (WGS) entry which is preliminary data.</text>
</comment>
<evidence type="ECO:0000313" key="1">
    <source>
        <dbReference type="EMBL" id="CAD2193833.1"/>
    </source>
</evidence>
<dbReference type="AlphaFoldDB" id="A0A6V7X3P3"/>
<organism evidence="1 2">
    <name type="scientific">Meloidogyne enterolobii</name>
    <name type="common">Root-knot nematode worm</name>
    <name type="synonym">Meloidogyne mayaguensis</name>
    <dbReference type="NCBI Taxonomy" id="390850"/>
    <lineage>
        <taxon>Eukaryota</taxon>
        <taxon>Metazoa</taxon>
        <taxon>Ecdysozoa</taxon>
        <taxon>Nematoda</taxon>
        <taxon>Chromadorea</taxon>
        <taxon>Rhabditida</taxon>
        <taxon>Tylenchina</taxon>
        <taxon>Tylenchomorpha</taxon>
        <taxon>Tylenchoidea</taxon>
        <taxon>Meloidogynidae</taxon>
        <taxon>Meloidogyninae</taxon>
        <taxon>Meloidogyne</taxon>
    </lineage>
</organism>
<gene>
    <name evidence="1" type="ORF">MENT_LOCUS46805</name>
</gene>
<name>A0A6V7X3P3_MELEN</name>
<dbReference type="Proteomes" id="UP000580250">
    <property type="component" value="Unassembled WGS sequence"/>
</dbReference>